<evidence type="ECO:0000256" key="5">
    <source>
        <dbReference type="ARBA" id="ARBA00022807"/>
    </source>
</evidence>
<dbReference type="STRING" id="447689.BA195_00095"/>
<evidence type="ECO:0000256" key="3">
    <source>
        <dbReference type="ARBA" id="ARBA00022729"/>
    </source>
</evidence>
<reference evidence="7 8" key="1">
    <citation type="submission" date="2016-06" db="EMBL/GenBank/DDBJ databases">
        <title>Draft Genome Sequence of Tenacibaculum soleae UCD-KL19.</title>
        <authorList>
            <person name="Eisen J.A."/>
            <person name="Coil D.A."/>
            <person name="Lujan K.M."/>
        </authorList>
    </citation>
    <scope>NUCLEOTIDE SEQUENCE [LARGE SCALE GENOMIC DNA]</scope>
    <source>
        <strain evidence="7 8">UCD-KL19</strain>
    </source>
</reference>
<keyword evidence="8" id="KW-1185">Reference proteome</keyword>
<evidence type="ECO:0000256" key="1">
    <source>
        <dbReference type="ARBA" id="ARBA00007074"/>
    </source>
</evidence>
<sequence>MYKNKILLLIIIGFIAFQFISQDDQELGEKEGQVATEKTKIKKLLAIANSYKDVSYKAGGTTKNGMDCSGLVNTSFRQIGIKLPRSSKAISTKGKEIPLVDVRLGDLLFFDIARLKGRINHVGLITSIESGEIFFIHSTTLKGVIISSMNESYWEKEFVLAKRIF</sequence>
<proteinExistence type="inferred from homology"/>
<name>A0A1B9Y023_9FLAO</name>
<organism evidence="7 8">
    <name type="scientific">Tenacibaculum soleae</name>
    <dbReference type="NCBI Taxonomy" id="447689"/>
    <lineage>
        <taxon>Bacteria</taxon>
        <taxon>Pseudomonadati</taxon>
        <taxon>Bacteroidota</taxon>
        <taxon>Flavobacteriia</taxon>
        <taxon>Flavobacteriales</taxon>
        <taxon>Flavobacteriaceae</taxon>
        <taxon>Tenacibaculum</taxon>
    </lineage>
</organism>
<dbReference type="InterPro" id="IPR038765">
    <property type="entry name" value="Papain-like_cys_pep_sf"/>
</dbReference>
<dbReference type="Gene3D" id="3.90.1720.10">
    <property type="entry name" value="endopeptidase domain like (from Nostoc punctiforme)"/>
    <property type="match status" value="1"/>
</dbReference>
<keyword evidence="2" id="KW-0645">Protease</keyword>
<dbReference type="PROSITE" id="PS51935">
    <property type="entry name" value="NLPC_P60"/>
    <property type="match status" value="1"/>
</dbReference>
<dbReference type="Pfam" id="PF00877">
    <property type="entry name" value="NLPC_P60"/>
    <property type="match status" value="1"/>
</dbReference>
<dbReference type="GO" id="GO:0008234">
    <property type="term" value="F:cysteine-type peptidase activity"/>
    <property type="evidence" value="ECO:0007669"/>
    <property type="project" value="UniProtKB-KW"/>
</dbReference>
<dbReference type="EMBL" id="MAKX01000001">
    <property type="protein sequence ID" value="OCK43143.1"/>
    <property type="molecule type" value="Genomic_DNA"/>
</dbReference>
<dbReference type="OrthoDB" id="9807055at2"/>
<dbReference type="InterPro" id="IPR000064">
    <property type="entry name" value="NLP_P60_dom"/>
</dbReference>
<dbReference type="AlphaFoldDB" id="A0A1B9Y023"/>
<feature type="domain" description="NlpC/P60" evidence="6">
    <location>
        <begin position="38"/>
        <end position="165"/>
    </location>
</feature>
<comment type="similarity">
    <text evidence="1">Belongs to the peptidase C40 family.</text>
</comment>
<dbReference type="Proteomes" id="UP000093186">
    <property type="component" value="Unassembled WGS sequence"/>
</dbReference>
<accession>A0A1B9Y023</accession>
<evidence type="ECO:0000256" key="4">
    <source>
        <dbReference type="ARBA" id="ARBA00022801"/>
    </source>
</evidence>
<keyword evidence="4" id="KW-0378">Hydrolase</keyword>
<evidence type="ECO:0000313" key="8">
    <source>
        <dbReference type="Proteomes" id="UP000093186"/>
    </source>
</evidence>
<comment type="caution">
    <text evidence="7">The sequence shown here is derived from an EMBL/GenBank/DDBJ whole genome shotgun (WGS) entry which is preliminary data.</text>
</comment>
<keyword evidence="3" id="KW-0732">Signal</keyword>
<dbReference type="PANTHER" id="PTHR47360:SF1">
    <property type="entry name" value="ENDOPEPTIDASE NLPC-RELATED"/>
    <property type="match status" value="1"/>
</dbReference>
<dbReference type="SUPFAM" id="SSF54001">
    <property type="entry name" value="Cysteine proteinases"/>
    <property type="match status" value="1"/>
</dbReference>
<evidence type="ECO:0000313" key="7">
    <source>
        <dbReference type="EMBL" id="OCK43143.1"/>
    </source>
</evidence>
<keyword evidence="5" id="KW-0788">Thiol protease</keyword>
<dbReference type="GO" id="GO:0006508">
    <property type="term" value="P:proteolysis"/>
    <property type="evidence" value="ECO:0007669"/>
    <property type="project" value="UniProtKB-KW"/>
</dbReference>
<dbReference type="RefSeq" id="WP_068701194.1">
    <property type="nucleotide sequence ID" value="NZ_JAUOSW010000008.1"/>
</dbReference>
<evidence type="ECO:0000259" key="6">
    <source>
        <dbReference type="PROSITE" id="PS51935"/>
    </source>
</evidence>
<dbReference type="InterPro" id="IPR052062">
    <property type="entry name" value="Murein_DD/LD_carboxypeptidase"/>
</dbReference>
<dbReference type="PANTHER" id="PTHR47360">
    <property type="entry name" value="MUREIN DD-ENDOPEPTIDASE MEPS/MUREIN LD-CARBOXYPEPTIDASE"/>
    <property type="match status" value="1"/>
</dbReference>
<protein>
    <recommendedName>
        <fullName evidence="6">NlpC/P60 domain-containing protein</fullName>
    </recommendedName>
</protein>
<gene>
    <name evidence="7" type="ORF">BA195_00095</name>
</gene>
<evidence type="ECO:0000256" key="2">
    <source>
        <dbReference type="ARBA" id="ARBA00022670"/>
    </source>
</evidence>